<dbReference type="PANTHER" id="PTHR13774">
    <property type="entry name" value="PHENAZINE BIOSYNTHESIS PROTEIN"/>
    <property type="match status" value="1"/>
</dbReference>
<proteinExistence type="inferred from homology"/>
<dbReference type="PIRSF" id="PIRSF016184">
    <property type="entry name" value="PhzC_PhzF"/>
    <property type="match status" value="1"/>
</dbReference>
<protein>
    <submittedName>
        <fullName evidence="4">PhzF family phenazine biosynthesis protein</fullName>
    </submittedName>
</protein>
<sequence>MTNHAEVLRYTAFTHDPDGGNPAGVVLDAAALSDAEMLAVAAEVGYSETAFLTSRDDAARAFRVRYFAPSAEVGFCGHATIATSVALAERIGVGPLTFTTNVGEIAVETEVDGDTLRATLTSVPTRSEPMDEDALDETLAALGWSRDDLDKAFPPHVAFAGNDHPMIAAVSRARLADLHYDVGALKSIMTRRGWTTVNLFWREHDGRYHARNPFPIGGVVEDPATGAAAAAFGGYLRGLGAGVREFTVIQGVDMGRPSELKGSIAAADGRTRVSGGAVAMTTP</sequence>
<evidence type="ECO:0000313" key="5">
    <source>
        <dbReference type="Proteomes" id="UP000562352"/>
    </source>
</evidence>
<dbReference type="EMBL" id="JACHJJ010000051">
    <property type="protein sequence ID" value="MBB5968112.1"/>
    <property type="molecule type" value="Genomic_DNA"/>
</dbReference>
<name>A0A841DBT7_PLAVE</name>
<feature type="active site" evidence="3">
    <location>
        <position position="48"/>
    </location>
</feature>
<dbReference type="NCBIfam" id="TIGR00654">
    <property type="entry name" value="PhzF_family"/>
    <property type="match status" value="1"/>
</dbReference>
<dbReference type="Proteomes" id="UP000562352">
    <property type="component" value="Unassembled WGS sequence"/>
</dbReference>
<dbReference type="SUPFAM" id="SSF54506">
    <property type="entry name" value="Diaminopimelate epimerase-like"/>
    <property type="match status" value="1"/>
</dbReference>
<keyword evidence="2" id="KW-0413">Isomerase</keyword>
<dbReference type="Pfam" id="PF02567">
    <property type="entry name" value="PhzC-PhzF"/>
    <property type="match status" value="1"/>
</dbReference>
<dbReference type="PANTHER" id="PTHR13774:SF39">
    <property type="entry name" value="BIOSYNTHESIS PROTEIN, PUTATIVE-RELATED"/>
    <property type="match status" value="1"/>
</dbReference>
<dbReference type="RefSeq" id="WP_184948798.1">
    <property type="nucleotide sequence ID" value="NZ_BAAAWZ010000001.1"/>
</dbReference>
<evidence type="ECO:0000256" key="3">
    <source>
        <dbReference type="PIRSR" id="PIRSR016184-1"/>
    </source>
</evidence>
<evidence type="ECO:0000313" key="4">
    <source>
        <dbReference type="EMBL" id="MBB5968112.1"/>
    </source>
</evidence>
<dbReference type="InterPro" id="IPR003719">
    <property type="entry name" value="Phenazine_PhzF-like"/>
</dbReference>
<comment type="similarity">
    <text evidence="1">Belongs to the PhzF family.</text>
</comment>
<accession>A0A841DBT7</accession>
<organism evidence="4 5">
    <name type="scientific">Planomonospora venezuelensis</name>
    <dbReference type="NCBI Taxonomy" id="1999"/>
    <lineage>
        <taxon>Bacteria</taxon>
        <taxon>Bacillati</taxon>
        <taxon>Actinomycetota</taxon>
        <taxon>Actinomycetes</taxon>
        <taxon>Streptosporangiales</taxon>
        <taxon>Streptosporangiaceae</taxon>
        <taxon>Planomonospora</taxon>
    </lineage>
</organism>
<gene>
    <name evidence="4" type="ORF">FHS22_007431</name>
</gene>
<comment type="caution">
    <text evidence="4">The sequence shown here is derived from an EMBL/GenBank/DDBJ whole genome shotgun (WGS) entry which is preliminary data.</text>
</comment>
<dbReference type="Gene3D" id="3.10.310.10">
    <property type="entry name" value="Diaminopimelate Epimerase, Chain A, domain 1"/>
    <property type="match status" value="2"/>
</dbReference>
<dbReference type="GO" id="GO:0016853">
    <property type="term" value="F:isomerase activity"/>
    <property type="evidence" value="ECO:0007669"/>
    <property type="project" value="UniProtKB-KW"/>
</dbReference>
<keyword evidence="5" id="KW-1185">Reference proteome</keyword>
<evidence type="ECO:0000256" key="1">
    <source>
        <dbReference type="ARBA" id="ARBA00008270"/>
    </source>
</evidence>
<dbReference type="AlphaFoldDB" id="A0A841DBT7"/>
<reference evidence="4 5" key="1">
    <citation type="submission" date="2020-08" db="EMBL/GenBank/DDBJ databases">
        <title>Genomic Encyclopedia of Type Strains, Phase III (KMG-III): the genomes of soil and plant-associated and newly described type strains.</title>
        <authorList>
            <person name="Whitman W."/>
        </authorList>
    </citation>
    <scope>NUCLEOTIDE SEQUENCE [LARGE SCALE GENOMIC DNA]</scope>
    <source>
        <strain evidence="4 5">CECT 3303</strain>
    </source>
</reference>
<evidence type="ECO:0000256" key="2">
    <source>
        <dbReference type="ARBA" id="ARBA00023235"/>
    </source>
</evidence>
<dbReference type="GO" id="GO:0005737">
    <property type="term" value="C:cytoplasm"/>
    <property type="evidence" value="ECO:0007669"/>
    <property type="project" value="TreeGrafter"/>
</dbReference>